<name>A0A438H7S7_VITVI</name>
<evidence type="ECO:0000313" key="15">
    <source>
        <dbReference type="Proteomes" id="UP000288805"/>
    </source>
</evidence>
<dbReference type="Proteomes" id="UP000288805">
    <property type="component" value="Unassembled WGS sequence"/>
</dbReference>
<keyword evidence="5" id="KW-0812">Transmembrane</keyword>
<keyword evidence="10" id="KW-1133">Transmembrane helix</keyword>
<evidence type="ECO:0000256" key="4">
    <source>
        <dbReference type="ARBA" id="ARBA00022679"/>
    </source>
</evidence>
<dbReference type="EMBL" id="QGNW01000263">
    <property type="protein sequence ID" value="RVW80614.1"/>
    <property type="molecule type" value="Genomic_DNA"/>
</dbReference>
<accession>A0A438H7S7</accession>
<comment type="catalytic activity">
    <reaction evidence="1">
        <text>S-ubiquitinyl-[E2 ubiquitin-conjugating enzyme]-L-cysteine + [acceptor protein]-L-lysine = [E2 ubiquitin-conjugating enzyme]-L-cysteine + N(6)-ubiquitinyl-[acceptor protein]-L-lysine.</text>
        <dbReference type="EC" id="2.3.2.27"/>
    </reaction>
</comment>
<keyword evidence="9" id="KW-0862">Zinc</keyword>
<evidence type="ECO:0000256" key="6">
    <source>
        <dbReference type="ARBA" id="ARBA00022723"/>
    </source>
</evidence>
<evidence type="ECO:0000256" key="12">
    <source>
        <dbReference type="PROSITE-ProRule" id="PRU00175"/>
    </source>
</evidence>
<keyword evidence="8" id="KW-0833">Ubl conjugation pathway</keyword>
<dbReference type="PANTHER" id="PTHR45977:SF4">
    <property type="entry name" value="RING-TYPE DOMAIN-CONTAINING PROTEIN"/>
    <property type="match status" value="1"/>
</dbReference>
<comment type="caution">
    <text evidence="14">The sequence shown here is derived from an EMBL/GenBank/DDBJ whole genome shotgun (WGS) entry which is preliminary data.</text>
</comment>
<evidence type="ECO:0000256" key="5">
    <source>
        <dbReference type="ARBA" id="ARBA00022692"/>
    </source>
</evidence>
<proteinExistence type="predicted"/>
<reference evidence="14 15" key="1">
    <citation type="journal article" date="2018" name="PLoS Genet.">
        <title>Population sequencing reveals clonal diversity and ancestral inbreeding in the grapevine cultivar Chardonnay.</title>
        <authorList>
            <person name="Roach M.J."/>
            <person name="Johnson D.L."/>
            <person name="Bohlmann J."/>
            <person name="van Vuuren H.J."/>
            <person name="Jones S.J."/>
            <person name="Pretorius I.S."/>
            <person name="Schmidt S.A."/>
            <person name="Borneman A.R."/>
        </authorList>
    </citation>
    <scope>NUCLEOTIDE SEQUENCE [LARGE SCALE GENOMIC DNA]</scope>
    <source>
        <strain evidence="15">cv. Chardonnay</strain>
        <tissue evidence="14">Leaf</tissue>
    </source>
</reference>
<dbReference type="Gene3D" id="3.30.40.10">
    <property type="entry name" value="Zinc/RING finger domain, C3HC4 (zinc finger)"/>
    <property type="match status" value="1"/>
</dbReference>
<keyword evidence="7 12" id="KW-0863">Zinc-finger</keyword>
<sequence>MWVSLEGNNFKRSFDEEECFSICLEEMGKGSLVTHIPCLHVFHQACVSKWLMNSRPTCPACRFQVLATT</sequence>
<evidence type="ECO:0000256" key="2">
    <source>
        <dbReference type="ARBA" id="ARBA00004141"/>
    </source>
</evidence>
<keyword evidence="4" id="KW-0808">Transferase</keyword>
<evidence type="ECO:0000256" key="8">
    <source>
        <dbReference type="ARBA" id="ARBA00022786"/>
    </source>
</evidence>
<dbReference type="CDD" id="cd16448">
    <property type="entry name" value="RING-H2"/>
    <property type="match status" value="1"/>
</dbReference>
<dbReference type="GO" id="GO:0016020">
    <property type="term" value="C:membrane"/>
    <property type="evidence" value="ECO:0007669"/>
    <property type="project" value="UniProtKB-SubCell"/>
</dbReference>
<dbReference type="PROSITE" id="PS50089">
    <property type="entry name" value="ZF_RING_2"/>
    <property type="match status" value="1"/>
</dbReference>
<evidence type="ECO:0000256" key="9">
    <source>
        <dbReference type="ARBA" id="ARBA00022833"/>
    </source>
</evidence>
<dbReference type="Pfam" id="PF13639">
    <property type="entry name" value="zf-RING_2"/>
    <property type="match status" value="1"/>
</dbReference>
<organism evidence="14 15">
    <name type="scientific">Vitis vinifera</name>
    <name type="common">Grape</name>
    <dbReference type="NCBI Taxonomy" id="29760"/>
    <lineage>
        <taxon>Eukaryota</taxon>
        <taxon>Viridiplantae</taxon>
        <taxon>Streptophyta</taxon>
        <taxon>Embryophyta</taxon>
        <taxon>Tracheophyta</taxon>
        <taxon>Spermatophyta</taxon>
        <taxon>Magnoliopsida</taxon>
        <taxon>eudicotyledons</taxon>
        <taxon>Gunneridae</taxon>
        <taxon>Pentapetalae</taxon>
        <taxon>rosids</taxon>
        <taxon>Vitales</taxon>
        <taxon>Vitaceae</taxon>
        <taxon>Viteae</taxon>
        <taxon>Vitis</taxon>
    </lineage>
</organism>
<dbReference type="GO" id="GO:0008270">
    <property type="term" value="F:zinc ion binding"/>
    <property type="evidence" value="ECO:0007669"/>
    <property type="project" value="UniProtKB-KW"/>
</dbReference>
<evidence type="ECO:0000256" key="7">
    <source>
        <dbReference type="ARBA" id="ARBA00022771"/>
    </source>
</evidence>
<dbReference type="PANTHER" id="PTHR45977">
    <property type="entry name" value="TARGET OF ERK KINASE MPK-1"/>
    <property type="match status" value="1"/>
</dbReference>
<dbReference type="InterPro" id="IPR013083">
    <property type="entry name" value="Znf_RING/FYVE/PHD"/>
</dbReference>
<protein>
    <recommendedName>
        <fullName evidence="3">RING-type E3 ubiquitin transferase</fullName>
        <ecNumber evidence="3">2.3.2.27</ecNumber>
    </recommendedName>
</protein>
<dbReference type="SUPFAM" id="SSF57850">
    <property type="entry name" value="RING/U-box"/>
    <property type="match status" value="1"/>
</dbReference>
<dbReference type="InterPro" id="IPR001841">
    <property type="entry name" value="Znf_RING"/>
</dbReference>
<evidence type="ECO:0000313" key="14">
    <source>
        <dbReference type="EMBL" id="RVW80614.1"/>
    </source>
</evidence>
<dbReference type="AlphaFoldDB" id="A0A438H7S7"/>
<feature type="domain" description="RING-type" evidence="13">
    <location>
        <begin position="22"/>
        <end position="62"/>
    </location>
</feature>
<evidence type="ECO:0000256" key="11">
    <source>
        <dbReference type="ARBA" id="ARBA00023136"/>
    </source>
</evidence>
<keyword evidence="6" id="KW-0479">Metal-binding</keyword>
<dbReference type="GO" id="GO:0061630">
    <property type="term" value="F:ubiquitin protein ligase activity"/>
    <property type="evidence" value="ECO:0007669"/>
    <property type="project" value="UniProtKB-EC"/>
</dbReference>
<dbReference type="EC" id="2.3.2.27" evidence="3"/>
<evidence type="ECO:0000256" key="1">
    <source>
        <dbReference type="ARBA" id="ARBA00000900"/>
    </source>
</evidence>
<gene>
    <name evidence="14" type="ORF">CK203_044305</name>
</gene>
<evidence type="ECO:0000256" key="3">
    <source>
        <dbReference type="ARBA" id="ARBA00012483"/>
    </source>
</evidence>
<keyword evidence="11" id="KW-0472">Membrane</keyword>
<evidence type="ECO:0000259" key="13">
    <source>
        <dbReference type="PROSITE" id="PS50089"/>
    </source>
</evidence>
<evidence type="ECO:0000256" key="10">
    <source>
        <dbReference type="ARBA" id="ARBA00022989"/>
    </source>
</evidence>
<comment type="subcellular location">
    <subcellularLocation>
        <location evidence="2">Membrane</location>
        <topology evidence="2">Multi-pass membrane protein</topology>
    </subcellularLocation>
</comment>